<gene>
    <name evidence="1" type="ORF">IFM89_002875</name>
</gene>
<keyword evidence="2" id="KW-1185">Reference proteome</keyword>
<proteinExistence type="predicted"/>
<dbReference type="OrthoDB" id="5279713at2759"/>
<sequence>MKGFEKVADSTEAVLKKKMLRYLVLLFSEERHDATKLLALGRLQYLKFLSLLELGSVKYIGCEFYGLGSSDGAPTGGEDSVKSLVVFPKLRTLDIVYMEDCEDWVLPFRRGVEIFP</sequence>
<evidence type="ECO:0000313" key="2">
    <source>
        <dbReference type="Proteomes" id="UP000631114"/>
    </source>
</evidence>
<reference evidence="1 2" key="1">
    <citation type="submission" date="2020-10" db="EMBL/GenBank/DDBJ databases">
        <title>The Coptis chinensis genome and diversification of protoberbering-type alkaloids.</title>
        <authorList>
            <person name="Wang B."/>
            <person name="Shu S."/>
            <person name="Song C."/>
            <person name="Liu Y."/>
        </authorList>
    </citation>
    <scope>NUCLEOTIDE SEQUENCE [LARGE SCALE GENOMIC DNA]</scope>
    <source>
        <strain evidence="1">HL-2020</strain>
        <tissue evidence="1">Leaf</tissue>
    </source>
</reference>
<comment type="caution">
    <text evidence="1">The sequence shown here is derived from an EMBL/GenBank/DDBJ whole genome shotgun (WGS) entry which is preliminary data.</text>
</comment>
<organism evidence="1 2">
    <name type="scientific">Coptis chinensis</name>
    <dbReference type="NCBI Taxonomy" id="261450"/>
    <lineage>
        <taxon>Eukaryota</taxon>
        <taxon>Viridiplantae</taxon>
        <taxon>Streptophyta</taxon>
        <taxon>Embryophyta</taxon>
        <taxon>Tracheophyta</taxon>
        <taxon>Spermatophyta</taxon>
        <taxon>Magnoliopsida</taxon>
        <taxon>Ranunculales</taxon>
        <taxon>Ranunculaceae</taxon>
        <taxon>Coptidoideae</taxon>
        <taxon>Coptis</taxon>
    </lineage>
</organism>
<protein>
    <submittedName>
        <fullName evidence="1">Uncharacterized protein</fullName>
    </submittedName>
</protein>
<dbReference type="EMBL" id="JADFTS010000008">
    <property type="protein sequence ID" value="KAF9591220.1"/>
    <property type="molecule type" value="Genomic_DNA"/>
</dbReference>
<accession>A0A835LE35</accession>
<dbReference type="Proteomes" id="UP000631114">
    <property type="component" value="Unassembled WGS sequence"/>
</dbReference>
<name>A0A835LE35_9MAGN</name>
<dbReference type="AlphaFoldDB" id="A0A835LE35"/>
<evidence type="ECO:0000313" key="1">
    <source>
        <dbReference type="EMBL" id="KAF9591220.1"/>
    </source>
</evidence>